<dbReference type="InterPro" id="IPR006096">
    <property type="entry name" value="Glu/Leu/Phe/Val/Trp_DH_C"/>
</dbReference>
<dbReference type="EMBL" id="JBFTEG010000007">
    <property type="protein sequence ID" value="MEX6502643.1"/>
    <property type="molecule type" value="Genomic_DNA"/>
</dbReference>
<evidence type="ECO:0000313" key="8">
    <source>
        <dbReference type="Proteomes" id="UP001560296"/>
    </source>
</evidence>
<dbReference type="InterPro" id="IPR036291">
    <property type="entry name" value="NAD(P)-bd_dom_sf"/>
</dbReference>
<keyword evidence="5" id="KW-0472">Membrane</keyword>
<dbReference type="PROSITE" id="PS00074">
    <property type="entry name" value="GLFV_DEHYDROGENASE"/>
    <property type="match status" value="1"/>
</dbReference>
<keyword evidence="3 4" id="KW-0560">Oxidoreductase</keyword>
<dbReference type="PANTHER" id="PTHR11606">
    <property type="entry name" value="GLUTAMATE DEHYDROGENASE"/>
    <property type="match status" value="1"/>
</dbReference>
<organism evidence="7 8">
    <name type="scientific">Pseudomonas zhanjiangensis</name>
    <dbReference type="NCBI Taxonomy" id="3239015"/>
    <lineage>
        <taxon>Bacteria</taxon>
        <taxon>Pseudomonadati</taxon>
        <taxon>Pseudomonadota</taxon>
        <taxon>Gammaproteobacteria</taxon>
        <taxon>Pseudomonadales</taxon>
        <taxon>Pseudomonadaceae</taxon>
        <taxon>Pseudomonas</taxon>
    </lineage>
</organism>
<dbReference type="SUPFAM" id="SSF103473">
    <property type="entry name" value="MFS general substrate transporter"/>
    <property type="match status" value="1"/>
</dbReference>
<dbReference type="InterPro" id="IPR033922">
    <property type="entry name" value="NAD_bind_Glu_DH"/>
</dbReference>
<dbReference type="Pfam" id="PF00208">
    <property type="entry name" value="ELFV_dehydrog"/>
    <property type="match status" value="1"/>
</dbReference>
<name>A0ABV3YXF9_9PSED</name>
<accession>A0ABV3YXF9</accession>
<feature type="transmembrane region" description="Helical" evidence="5">
    <location>
        <begin position="169"/>
        <end position="192"/>
    </location>
</feature>
<dbReference type="SMART" id="SM00839">
    <property type="entry name" value="ELFV_dehydrog"/>
    <property type="match status" value="1"/>
</dbReference>
<dbReference type="Gene3D" id="3.40.50.720">
    <property type="entry name" value="NAD(P)-binding Rossmann-like Domain"/>
    <property type="match status" value="1"/>
</dbReference>
<keyword evidence="5" id="KW-0812">Transmembrane</keyword>
<dbReference type="Proteomes" id="UP001560296">
    <property type="component" value="Unassembled WGS sequence"/>
</dbReference>
<evidence type="ECO:0000259" key="6">
    <source>
        <dbReference type="SMART" id="SM00839"/>
    </source>
</evidence>
<feature type="transmembrane region" description="Helical" evidence="5">
    <location>
        <begin position="131"/>
        <end position="148"/>
    </location>
</feature>
<feature type="transmembrane region" description="Helical" evidence="5">
    <location>
        <begin position="103"/>
        <end position="125"/>
    </location>
</feature>
<dbReference type="PANTHER" id="PTHR11606:SF13">
    <property type="entry name" value="GLUTAMATE DEHYDROGENASE 1, MITOCHONDRIAL"/>
    <property type="match status" value="1"/>
</dbReference>
<comment type="similarity">
    <text evidence="2 4">Belongs to the Glu/Leu/Phe/Val dehydrogenases family.</text>
</comment>
<evidence type="ECO:0000256" key="4">
    <source>
        <dbReference type="RuleBase" id="RU004417"/>
    </source>
</evidence>
<comment type="caution">
    <text evidence="7">The sequence shown here is derived from an EMBL/GenBank/DDBJ whole genome shotgun (WGS) entry which is preliminary data.</text>
</comment>
<evidence type="ECO:0000256" key="1">
    <source>
        <dbReference type="ARBA" id="ARBA00003868"/>
    </source>
</evidence>
<feature type="transmembrane region" description="Helical" evidence="5">
    <location>
        <begin position="316"/>
        <end position="334"/>
    </location>
</feature>
<dbReference type="RefSeq" id="WP_369287610.1">
    <property type="nucleotide sequence ID" value="NZ_JBFTEG010000007.1"/>
</dbReference>
<feature type="transmembrane region" description="Helical" evidence="5">
    <location>
        <begin position="280"/>
        <end position="304"/>
    </location>
</feature>
<dbReference type="Gene3D" id="3.40.50.10860">
    <property type="entry name" value="Leucine Dehydrogenase, chain A, domain 1"/>
    <property type="match status" value="1"/>
</dbReference>
<comment type="function">
    <text evidence="1">Catalyzes the reversible oxidative deamination of glutamate to alpha-ketoglutarate and ammonia.</text>
</comment>
<dbReference type="InterPro" id="IPR006097">
    <property type="entry name" value="Glu/Leu/Phe/Val/Trp_DH_dimer"/>
</dbReference>
<feature type="domain" description="Glutamate/phenylalanine/leucine/valine/L-tryptophan dehydrogenase C-terminal" evidence="6">
    <location>
        <begin position="657"/>
        <end position="897"/>
    </location>
</feature>
<evidence type="ECO:0000256" key="5">
    <source>
        <dbReference type="SAM" id="Phobius"/>
    </source>
</evidence>
<dbReference type="Gene3D" id="1.20.1250.20">
    <property type="entry name" value="MFS general substrate transporter like domains"/>
    <property type="match status" value="2"/>
</dbReference>
<protein>
    <submittedName>
        <fullName evidence="7">Glu/Leu/Phe/Val dehydrogenase dimerization domain-containing protein</fullName>
    </submittedName>
</protein>
<feature type="transmembrane region" description="Helical" evidence="5">
    <location>
        <begin position="256"/>
        <end position="274"/>
    </location>
</feature>
<feature type="transmembrane region" description="Helical" evidence="5">
    <location>
        <begin position="382"/>
        <end position="403"/>
    </location>
</feature>
<evidence type="ECO:0000313" key="7">
    <source>
        <dbReference type="EMBL" id="MEX6502643.1"/>
    </source>
</evidence>
<dbReference type="Pfam" id="PF02812">
    <property type="entry name" value="ELFV_dehydrog_N"/>
    <property type="match status" value="1"/>
</dbReference>
<keyword evidence="8" id="KW-1185">Reference proteome</keyword>
<evidence type="ECO:0000256" key="3">
    <source>
        <dbReference type="ARBA" id="ARBA00023002"/>
    </source>
</evidence>
<dbReference type="InterPro" id="IPR006095">
    <property type="entry name" value="Glu/Leu/Phe/Val/Trp_DH"/>
</dbReference>
<dbReference type="InterPro" id="IPR036259">
    <property type="entry name" value="MFS_trans_sf"/>
</dbReference>
<feature type="transmembrane region" description="Helical" evidence="5">
    <location>
        <begin position="198"/>
        <end position="220"/>
    </location>
</feature>
<dbReference type="InterPro" id="IPR046346">
    <property type="entry name" value="Aminoacid_DH-like_N_sf"/>
</dbReference>
<proteinExistence type="inferred from homology"/>
<evidence type="ECO:0000256" key="2">
    <source>
        <dbReference type="ARBA" id="ARBA00006382"/>
    </source>
</evidence>
<sequence length="907" mass="98016">MSRLSEVIYSRLVGKPAARVCNDIDERACRHVPGNFVLLILSHFFSKLGDALASPKVVLPWVMEALQAPLYLIGFLVPIRESGSLIPQLLIASYIRALAVRKWAWVIGSLLQAAAIGGIGLVAWWLQGTQAGWAIVALLTLFSLARGLSSVAAKDVLGKTIPKTRRGQVNGWSASSAGLVTVALALLLLLARQRELPAQAYGLLLAGAGLLWLVAAAVYARIEELPGAAENGGNALSEALRRLAILRRDAPFRRFVITRALLLCSALTAPYYVVLAQQRLGSAASLLGMFLLASGAASLLSAPLWGRFADLSSRKVLIVAALLTTTLGVAVFLLDSLQPQWLAIGWLLPALYFCLSVAHQGVRIGRKTYVVDLAQGNRRTDYVAVSNSLIGVILLVMGFAGALGAVLTISQIILLLSLLGALGSVMAATLPEVEQAGGRLIYSGRGVRRQGGCPRRVPADRTLLTWDTRPMRPAMSKQSDSTLDSSAFLTQVFDRLEVADDVRQRLACAKLSVQVHIPVRMDDGTLKMFRGWRVQYDDTRGPTKGGVRFHPRVSAAEVTALSLWMTIKCAVVDLPFGGAKGGICVDPKGLSRLELERLSRGYIRAIHDLIGPERDIPAPDINTNATVMGWMADEYGQIERRQVPAVITGKPLGLGGSAGRVTATGRGALQVLQLWVKRAGKSPGQLRVAVQGFGNAGYHFARLAHEAGYQIVAISDSQGAIYSEKGLDPEPIWRHKHETRKLEGAVYCNGSVCEERKADRLEQAQLLELEVDILVLAALEDAISADNAGRIKAGVILEIANGPVTAKAEQCLEQAGIVVLPDVLVNAGGVIASHLEWVQNRTGDYWPEEEIERRLEQRICRAAEACFDCAEEQQVSLRWAAYLLGVERIADAMSRQGTRAYFNGHND</sequence>
<feature type="transmembrane region" description="Helical" evidence="5">
    <location>
        <begin position="340"/>
        <end position="362"/>
    </location>
</feature>
<keyword evidence="5" id="KW-1133">Transmembrane helix</keyword>
<dbReference type="CDD" id="cd01076">
    <property type="entry name" value="NAD_bind_1_Glu_DH"/>
    <property type="match status" value="1"/>
</dbReference>
<dbReference type="InterPro" id="IPR033524">
    <property type="entry name" value="Glu/Leu/Phe/Val_DH_AS"/>
</dbReference>
<gene>
    <name evidence="7" type="ORF">AB5S05_11255</name>
</gene>
<dbReference type="SUPFAM" id="SSF51735">
    <property type="entry name" value="NAD(P)-binding Rossmann-fold domains"/>
    <property type="match status" value="1"/>
</dbReference>
<reference evidence="7 8" key="1">
    <citation type="submission" date="2024-07" db="EMBL/GenBank/DDBJ databases">
        <authorList>
            <person name="Li M."/>
        </authorList>
    </citation>
    <scope>NUCLEOTIDE SEQUENCE [LARGE SCALE GENOMIC DNA]</scope>
    <source>
        <strain evidence="7 8">25A3E</strain>
    </source>
</reference>
<dbReference type="SUPFAM" id="SSF53223">
    <property type="entry name" value="Aminoacid dehydrogenase-like, N-terminal domain"/>
    <property type="match status" value="1"/>
</dbReference>
<dbReference type="PRINTS" id="PR00082">
    <property type="entry name" value="GLFDHDRGNASE"/>
</dbReference>